<dbReference type="RefSeq" id="XP_024666526.1">
    <property type="nucleotide sequence ID" value="XM_024810758.1"/>
</dbReference>
<reference evidence="2 3" key="1">
    <citation type="submission" date="2017-04" db="EMBL/GenBank/DDBJ databases">
        <title>Genome sequencing of [Candida] sorbophila.</title>
        <authorList>
            <person name="Ahn J.O."/>
        </authorList>
    </citation>
    <scope>NUCLEOTIDE SEQUENCE [LARGE SCALE GENOMIC DNA]</scope>
    <source>
        <strain evidence="2 3">DS02</strain>
    </source>
</reference>
<evidence type="ECO:0008006" key="4">
    <source>
        <dbReference type="Google" id="ProtNLM"/>
    </source>
</evidence>
<accession>A0A2T0FNL0</accession>
<dbReference type="OrthoDB" id="5563016at2759"/>
<feature type="compositionally biased region" description="Low complexity" evidence="1">
    <location>
        <begin position="51"/>
        <end position="60"/>
    </location>
</feature>
<evidence type="ECO:0000313" key="2">
    <source>
        <dbReference type="EMBL" id="PRT56581.1"/>
    </source>
</evidence>
<sequence length="771" mass="84250">MSYAAYSHYNQQQRLNRPHQGPVSYTAYPGQSVPWTHHSSRSYSAGSIYYPPRSASPSPSKVNGYHPRSRSVSGNDSFRSSPIPMSSTTAPAGSVPDRYHRHRPSLRSSPSVKSFDFDSTSTQTSNTSSSGSIPDETSKQTNIQQVRDVLNRPSVQSMPDLTLPKARSNSPTKTPVPVDSITPPSSVSGPTAAFQPIQPKWARAPSPPDPVTQPPARRQPAKQGPLVLPSDMRVRHSVSMVDLPSDEKNTKPMVRQSEPTSRRSPSVEALRGPPVVAMPAPRPHSMYTNYSLTPEISPKTSIQNDAETRSLQPGRGPVRPTQPQRPASVLGVIGEAKAVANARSQGPAPAPAPVHADAQAKQTLKKSRSFGDRLRSLFGSGKSTTNSSSAKSQAAVKPARQPSRTGTQSSQELKSDAASMTSVKSSMSTLSMSSMRTMFKRKDKKVPSSPSFEVLTRPMSAQEQQQHVESQLRHQLRDHKGSQPKIDYTPRSYRNSLGVSRPVSVSSINSLSDRQGGSVSRIPSAVETEESLARPVSMAFGDALSPETPEVAIFSDGVEDTRTPTPLPTLADDQAESDDDGVDLSTASSTVFPKSLDAEGVANILSSLDVPHRELSRKSSRRSNRSAKEREEESVPDPQEIYVGSTPEDLKSLETFSFPSTLDSLDLFHPALDTEPFNFRGVYEHAGSRTRSSLRKGSRSGPRRQKVSFSSRIVVFDTYAETDYDRTPEEATCHRLSTPGLAHQIKQELNSFKVQMEVHEQSRAYTHYFRD</sequence>
<organism evidence="2 3">
    <name type="scientific">Wickerhamiella sorbophila</name>
    <dbReference type="NCBI Taxonomy" id="45607"/>
    <lineage>
        <taxon>Eukaryota</taxon>
        <taxon>Fungi</taxon>
        <taxon>Dikarya</taxon>
        <taxon>Ascomycota</taxon>
        <taxon>Saccharomycotina</taxon>
        <taxon>Dipodascomycetes</taxon>
        <taxon>Dipodascales</taxon>
        <taxon>Trichomonascaceae</taxon>
        <taxon>Wickerhamiella</taxon>
    </lineage>
</organism>
<feature type="compositionally biased region" description="Polar residues" evidence="1">
    <location>
        <begin position="492"/>
        <end position="518"/>
    </location>
</feature>
<feature type="compositionally biased region" description="Polar residues" evidence="1">
    <location>
        <begin position="286"/>
        <end position="311"/>
    </location>
</feature>
<keyword evidence="3" id="KW-1185">Reference proteome</keyword>
<feature type="compositionally biased region" description="Polar residues" evidence="1">
    <location>
        <begin position="70"/>
        <end position="91"/>
    </location>
</feature>
<dbReference type="GeneID" id="36517949"/>
<feature type="region of interest" description="Disordered" evidence="1">
    <location>
        <begin position="1"/>
        <end position="526"/>
    </location>
</feature>
<feature type="compositionally biased region" description="Low complexity" evidence="1">
    <location>
        <begin position="419"/>
        <end position="437"/>
    </location>
</feature>
<dbReference type="Proteomes" id="UP000238350">
    <property type="component" value="Unassembled WGS sequence"/>
</dbReference>
<dbReference type="STRING" id="45607.A0A2T0FNL0"/>
<comment type="caution">
    <text evidence="2">The sequence shown here is derived from an EMBL/GenBank/DDBJ whole genome shotgun (WGS) entry which is preliminary data.</text>
</comment>
<feature type="compositionally biased region" description="Polar residues" evidence="1">
    <location>
        <begin position="459"/>
        <end position="469"/>
    </location>
</feature>
<feature type="region of interest" description="Disordered" evidence="1">
    <location>
        <begin position="558"/>
        <end position="586"/>
    </location>
</feature>
<feature type="compositionally biased region" description="Acidic residues" evidence="1">
    <location>
        <begin position="573"/>
        <end position="582"/>
    </location>
</feature>
<dbReference type="AlphaFoldDB" id="A0A2T0FNL0"/>
<protein>
    <recommendedName>
        <fullName evidence="4">Protein BNI4</fullName>
    </recommendedName>
</protein>
<proteinExistence type="predicted"/>
<gene>
    <name evidence="2" type="ORF">B9G98_04201</name>
</gene>
<feature type="compositionally biased region" description="Polar residues" evidence="1">
    <location>
        <begin position="402"/>
        <end position="412"/>
    </location>
</feature>
<evidence type="ECO:0000256" key="1">
    <source>
        <dbReference type="SAM" id="MobiDB-lite"/>
    </source>
</evidence>
<name>A0A2T0FNL0_9ASCO</name>
<feature type="compositionally biased region" description="Polar residues" evidence="1">
    <location>
        <begin position="381"/>
        <end position="392"/>
    </location>
</feature>
<feature type="compositionally biased region" description="Low complexity" evidence="1">
    <location>
        <begin position="119"/>
        <end position="132"/>
    </location>
</feature>
<evidence type="ECO:0000313" key="3">
    <source>
        <dbReference type="Proteomes" id="UP000238350"/>
    </source>
</evidence>
<feature type="region of interest" description="Disordered" evidence="1">
    <location>
        <begin position="612"/>
        <end position="644"/>
    </location>
</feature>
<dbReference type="EMBL" id="NDIQ01000022">
    <property type="protein sequence ID" value="PRT56581.1"/>
    <property type="molecule type" value="Genomic_DNA"/>
</dbReference>